<protein>
    <submittedName>
        <fullName evidence="1">Uncharacterized protein</fullName>
    </submittedName>
</protein>
<dbReference type="Proteomes" id="UP001234297">
    <property type="component" value="Chromosome 8"/>
</dbReference>
<comment type="caution">
    <text evidence="1">The sequence shown here is derived from an EMBL/GenBank/DDBJ whole genome shotgun (WGS) entry which is preliminary data.</text>
</comment>
<reference evidence="1 2" key="1">
    <citation type="journal article" date="2022" name="Hortic Res">
        <title>A haplotype resolved chromosomal level avocado genome allows analysis of novel avocado genes.</title>
        <authorList>
            <person name="Nath O."/>
            <person name="Fletcher S.J."/>
            <person name="Hayward A."/>
            <person name="Shaw L.M."/>
            <person name="Masouleh A.K."/>
            <person name="Furtado A."/>
            <person name="Henry R.J."/>
            <person name="Mitter N."/>
        </authorList>
    </citation>
    <scope>NUCLEOTIDE SEQUENCE [LARGE SCALE GENOMIC DNA]</scope>
    <source>
        <strain evidence="2">cv. Hass</strain>
    </source>
</reference>
<name>A0ACC2LHU8_PERAE</name>
<organism evidence="1 2">
    <name type="scientific">Persea americana</name>
    <name type="common">Avocado</name>
    <dbReference type="NCBI Taxonomy" id="3435"/>
    <lineage>
        <taxon>Eukaryota</taxon>
        <taxon>Viridiplantae</taxon>
        <taxon>Streptophyta</taxon>
        <taxon>Embryophyta</taxon>
        <taxon>Tracheophyta</taxon>
        <taxon>Spermatophyta</taxon>
        <taxon>Magnoliopsida</taxon>
        <taxon>Magnoliidae</taxon>
        <taxon>Laurales</taxon>
        <taxon>Lauraceae</taxon>
        <taxon>Persea</taxon>
    </lineage>
</organism>
<sequence length="124" mass="13781">MATRSSSAPSSFPACKISGDVRSRTELFQETVVRFDLPLLSFFFGQSKQCLYFCVSVTGTNLRSPPHLDQQPDGDTRENRSAIPENRGPPRINPILSLLPNQPFEIRSVGFLPITPNRSDTSLL</sequence>
<gene>
    <name evidence="1" type="ORF">MRB53_026176</name>
</gene>
<evidence type="ECO:0000313" key="1">
    <source>
        <dbReference type="EMBL" id="KAJ8632840.1"/>
    </source>
</evidence>
<evidence type="ECO:0000313" key="2">
    <source>
        <dbReference type="Proteomes" id="UP001234297"/>
    </source>
</evidence>
<dbReference type="EMBL" id="CM056816">
    <property type="protein sequence ID" value="KAJ8632840.1"/>
    <property type="molecule type" value="Genomic_DNA"/>
</dbReference>
<keyword evidence="2" id="KW-1185">Reference proteome</keyword>
<accession>A0ACC2LHU8</accession>
<proteinExistence type="predicted"/>